<keyword evidence="8 10" id="KW-1133">Transmembrane helix</keyword>
<evidence type="ECO:0000256" key="7">
    <source>
        <dbReference type="ARBA" id="ARBA00022927"/>
    </source>
</evidence>
<keyword evidence="5" id="KW-0997">Cell inner membrane</keyword>
<comment type="subcellular location">
    <subcellularLocation>
        <location evidence="1">Cell inner membrane</location>
        <topology evidence="1">Single-pass membrane protein</topology>
    </subcellularLocation>
</comment>
<evidence type="ECO:0000313" key="12">
    <source>
        <dbReference type="Proteomes" id="UP000746649"/>
    </source>
</evidence>
<reference evidence="11 12" key="1">
    <citation type="submission" date="2020-11" db="EMBL/GenBank/DDBJ databases">
        <title>Enhanced detection system for hospital associated transmission using whole genome sequencing surveillance.</title>
        <authorList>
            <person name="Harrison L.H."/>
            <person name="Van Tyne D."/>
            <person name="Marsh J.W."/>
            <person name="Griffith M.P."/>
            <person name="Snyder D.J."/>
            <person name="Cooper V.S."/>
            <person name="Mustapha M."/>
        </authorList>
    </citation>
    <scope>NUCLEOTIDE SEQUENCE [LARGE SCALE GENOMIC DNA]</scope>
    <source>
        <strain evidence="11 12">CB00117</strain>
    </source>
</reference>
<name>A0ABS0ZP56_9ENTR</name>
<keyword evidence="7" id="KW-0653">Protein transport</keyword>
<evidence type="ECO:0000256" key="3">
    <source>
        <dbReference type="ARBA" id="ARBA00022448"/>
    </source>
</evidence>
<sequence length="161" mass="18473">MKERIAQLKARYQNYSPRERNLFTLCAAALCCAAVYYGGIIPLDTMIKNSESTVLRQKETLRWMREEIAKNHLQAKVLKTSNPRQVIEESAKEIHLPLTDIRQHEQSLELVVEKVNVVELKNWLRELNLSSGVRLEKMALMPVDRASSVKATLVLSWKKAA</sequence>
<dbReference type="EMBL" id="JADWND010000002">
    <property type="protein sequence ID" value="MBJ8380591.1"/>
    <property type="molecule type" value="Genomic_DNA"/>
</dbReference>
<comment type="similarity">
    <text evidence="2">Belongs to the GSP M family.</text>
</comment>
<evidence type="ECO:0000256" key="2">
    <source>
        <dbReference type="ARBA" id="ARBA00010637"/>
    </source>
</evidence>
<evidence type="ECO:0000256" key="8">
    <source>
        <dbReference type="ARBA" id="ARBA00022989"/>
    </source>
</evidence>
<keyword evidence="12" id="KW-1185">Reference proteome</keyword>
<evidence type="ECO:0000256" key="10">
    <source>
        <dbReference type="SAM" id="Phobius"/>
    </source>
</evidence>
<dbReference type="SUPFAM" id="SSF103054">
    <property type="entry name" value="General secretion pathway protein M, EpsM"/>
    <property type="match status" value="1"/>
</dbReference>
<comment type="caution">
    <text evidence="11">The sequence shown here is derived from an EMBL/GenBank/DDBJ whole genome shotgun (WGS) entry which is preliminary data.</text>
</comment>
<dbReference type="Proteomes" id="UP000746649">
    <property type="component" value="Unassembled WGS sequence"/>
</dbReference>
<proteinExistence type="inferred from homology"/>
<keyword evidence="9 10" id="KW-0472">Membrane</keyword>
<gene>
    <name evidence="11" type="ORF">I6M88_06310</name>
</gene>
<dbReference type="Pfam" id="PF04612">
    <property type="entry name" value="T2SSM"/>
    <property type="match status" value="1"/>
</dbReference>
<evidence type="ECO:0000256" key="5">
    <source>
        <dbReference type="ARBA" id="ARBA00022519"/>
    </source>
</evidence>
<organism evidence="11 12">
    <name type="scientific">Citrobacter sedlakii</name>
    <dbReference type="NCBI Taxonomy" id="67826"/>
    <lineage>
        <taxon>Bacteria</taxon>
        <taxon>Pseudomonadati</taxon>
        <taxon>Pseudomonadota</taxon>
        <taxon>Gammaproteobacteria</taxon>
        <taxon>Enterobacterales</taxon>
        <taxon>Enterobacteriaceae</taxon>
        <taxon>Citrobacter</taxon>
        <taxon>Citrobacter freundii complex</taxon>
    </lineage>
</organism>
<dbReference type="Gene3D" id="3.30.1360.100">
    <property type="entry name" value="General secretion pathway protein M, EpsM"/>
    <property type="match status" value="1"/>
</dbReference>
<evidence type="ECO:0000256" key="6">
    <source>
        <dbReference type="ARBA" id="ARBA00022692"/>
    </source>
</evidence>
<accession>A0ABS0ZP56</accession>
<keyword evidence="4" id="KW-1003">Cell membrane</keyword>
<dbReference type="RefSeq" id="WP_200033953.1">
    <property type="nucleotide sequence ID" value="NZ_JADWND010000002.1"/>
</dbReference>
<keyword evidence="6 10" id="KW-0812">Transmembrane</keyword>
<dbReference type="InterPro" id="IPR023229">
    <property type="entry name" value="T2SS_M_periplasmic_sf"/>
</dbReference>
<evidence type="ECO:0000256" key="4">
    <source>
        <dbReference type="ARBA" id="ARBA00022475"/>
    </source>
</evidence>
<keyword evidence="3" id="KW-0813">Transport</keyword>
<dbReference type="InterPro" id="IPR007690">
    <property type="entry name" value="T2SS_GspM"/>
</dbReference>
<protein>
    <submittedName>
        <fullName evidence="11">Type II secretion system protein M</fullName>
    </submittedName>
</protein>
<evidence type="ECO:0000256" key="9">
    <source>
        <dbReference type="ARBA" id="ARBA00023136"/>
    </source>
</evidence>
<evidence type="ECO:0000256" key="1">
    <source>
        <dbReference type="ARBA" id="ARBA00004377"/>
    </source>
</evidence>
<feature type="transmembrane region" description="Helical" evidence="10">
    <location>
        <begin position="21"/>
        <end position="40"/>
    </location>
</feature>
<evidence type="ECO:0000313" key="11">
    <source>
        <dbReference type="EMBL" id="MBJ8380591.1"/>
    </source>
</evidence>